<feature type="non-terminal residue" evidence="3">
    <location>
        <position position="286"/>
    </location>
</feature>
<dbReference type="Pfam" id="PF13439">
    <property type="entry name" value="Glyco_transf_4"/>
    <property type="match status" value="1"/>
</dbReference>
<proteinExistence type="predicted"/>
<name>A0A382VCJ2_9ZZZZ</name>
<dbReference type="PANTHER" id="PTHR12526">
    <property type="entry name" value="GLYCOSYLTRANSFERASE"/>
    <property type="match status" value="1"/>
</dbReference>
<dbReference type="AlphaFoldDB" id="A0A382VCJ2"/>
<sequence>LDYGGVERGTVEIANELVRRNHRSIVISATGRLVPELIASGSEHIDLPIGVKSITSIKLIPKLSRLFVEKNVNIVHVRSRLPAWLTHFALKKIHSDKKPILITTVHGPYTVNRYSKIMMSGYRIIAISKYIKKYILNNYPDIDKNKIEIIPRGVDSNNYYSEYKPSSSWIDNWYREFPDLKNKFLITLPARLTRWKGQNDFIEIITKLNKRGLNVHGLIVGGIDKRKQKYLQELKLLVKKNNVETCITFTGHRDDIKNILSISDIVLSLAKIPEAFGRTALEALTL</sequence>
<dbReference type="PANTHER" id="PTHR12526:SF638">
    <property type="entry name" value="SPORE COAT PROTEIN SA"/>
    <property type="match status" value="1"/>
</dbReference>
<evidence type="ECO:0000259" key="1">
    <source>
        <dbReference type="Pfam" id="PF00534"/>
    </source>
</evidence>
<dbReference type="GO" id="GO:0016757">
    <property type="term" value="F:glycosyltransferase activity"/>
    <property type="evidence" value="ECO:0007669"/>
    <property type="project" value="InterPro"/>
</dbReference>
<feature type="non-terminal residue" evidence="3">
    <location>
        <position position="1"/>
    </location>
</feature>
<evidence type="ECO:0008006" key="4">
    <source>
        <dbReference type="Google" id="ProtNLM"/>
    </source>
</evidence>
<dbReference type="InterPro" id="IPR028098">
    <property type="entry name" value="Glyco_trans_4-like_N"/>
</dbReference>
<dbReference type="Gene3D" id="3.40.50.2000">
    <property type="entry name" value="Glycogen Phosphorylase B"/>
    <property type="match status" value="2"/>
</dbReference>
<dbReference type="SUPFAM" id="SSF53756">
    <property type="entry name" value="UDP-Glycosyltransferase/glycogen phosphorylase"/>
    <property type="match status" value="1"/>
</dbReference>
<protein>
    <recommendedName>
        <fullName evidence="4">Glycosyl transferase family 1 domain-containing protein</fullName>
    </recommendedName>
</protein>
<accession>A0A382VCJ2</accession>
<feature type="domain" description="Glycosyl transferase family 1" evidence="1">
    <location>
        <begin position="181"/>
        <end position="285"/>
    </location>
</feature>
<organism evidence="3">
    <name type="scientific">marine metagenome</name>
    <dbReference type="NCBI Taxonomy" id="408172"/>
    <lineage>
        <taxon>unclassified sequences</taxon>
        <taxon>metagenomes</taxon>
        <taxon>ecological metagenomes</taxon>
    </lineage>
</organism>
<feature type="domain" description="Glycosyltransferase subfamily 4-like N-terminal" evidence="2">
    <location>
        <begin position="3"/>
        <end position="156"/>
    </location>
</feature>
<dbReference type="EMBL" id="UINC01150884">
    <property type="protein sequence ID" value="SVD44179.1"/>
    <property type="molecule type" value="Genomic_DNA"/>
</dbReference>
<evidence type="ECO:0000313" key="3">
    <source>
        <dbReference type="EMBL" id="SVD44179.1"/>
    </source>
</evidence>
<gene>
    <name evidence="3" type="ORF">METZ01_LOCUS397033</name>
</gene>
<dbReference type="InterPro" id="IPR001296">
    <property type="entry name" value="Glyco_trans_1"/>
</dbReference>
<reference evidence="3" key="1">
    <citation type="submission" date="2018-05" db="EMBL/GenBank/DDBJ databases">
        <authorList>
            <person name="Lanie J.A."/>
            <person name="Ng W.-L."/>
            <person name="Kazmierczak K.M."/>
            <person name="Andrzejewski T.M."/>
            <person name="Davidsen T.M."/>
            <person name="Wayne K.J."/>
            <person name="Tettelin H."/>
            <person name="Glass J.I."/>
            <person name="Rusch D."/>
            <person name="Podicherti R."/>
            <person name="Tsui H.-C.T."/>
            <person name="Winkler M.E."/>
        </authorList>
    </citation>
    <scope>NUCLEOTIDE SEQUENCE</scope>
</reference>
<evidence type="ECO:0000259" key="2">
    <source>
        <dbReference type="Pfam" id="PF13439"/>
    </source>
</evidence>
<dbReference type="Pfam" id="PF00534">
    <property type="entry name" value="Glycos_transf_1"/>
    <property type="match status" value="1"/>
</dbReference>